<name>A0A4S8JDA5_MUSBA</name>
<dbReference type="Proteomes" id="UP000317650">
    <property type="component" value="Chromosome 7"/>
</dbReference>
<evidence type="ECO:0000313" key="1">
    <source>
        <dbReference type="EMBL" id="THU59808.1"/>
    </source>
</evidence>
<accession>A0A4S8JDA5</accession>
<protein>
    <submittedName>
        <fullName evidence="1">Uncharacterized protein</fullName>
    </submittedName>
</protein>
<dbReference type="AlphaFoldDB" id="A0A4S8JDA5"/>
<evidence type="ECO:0000313" key="2">
    <source>
        <dbReference type="Proteomes" id="UP000317650"/>
    </source>
</evidence>
<comment type="caution">
    <text evidence="1">The sequence shown here is derived from an EMBL/GenBank/DDBJ whole genome shotgun (WGS) entry which is preliminary data.</text>
</comment>
<dbReference type="EMBL" id="PYDT01000005">
    <property type="protein sequence ID" value="THU59808.1"/>
    <property type="molecule type" value="Genomic_DNA"/>
</dbReference>
<organism evidence="1 2">
    <name type="scientific">Musa balbisiana</name>
    <name type="common">Banana</name>
    <dbReference type="NCBI Taxonomy" id="52838"/>
    <lineage>
        <taxon>Eukaryota</taxon>
        <taxon>Viridiplantae</taxon>
        <taxon>Streptophyta</taxon>
        <taxon>Embryophyta</taxon>
        <taxon>Tracheophyta</taxon>
        <taxon>Spermatophyta</taxon>
        <taxon>Magnoliopsida</taxon>
        <taxon>Liliopsida</taxon>
        <taxon>Zingiberales</taxon>
        <taxon>Musaceae</taxon>
        <taxon>Musa</taxon>
    </lineage>
</organism>
<proteinExistence type="predicted"/>
<gene>
    <name evidence="1" type="ORF">C4D60_Mb07t05950</name>
</gene>
<reference evidence="1 2" key="1">
    <citation type="journal article" date="2019" name="Nat. Plants">
        <title>Genome sequencing of Musa balbisiana reveals subgenome evolution and function divergence in polyploid bananas.</title>
        <authorList>
            <person name="Yao X."/>
        </authorList>
    </citation>
    <scope>NUCLEOTIDE SEQUENCE [LARGE SCALE GENOMIC DNA]</scope>
    <source>
        <strain evidence="2">cv. DH-PKW</strain>
        <tissue evidence="1">Leaves</tissue>
    </source>
</reference>
<sequence length="124" mass="13330">MGANCPGEIRTGRIDAIFLRSPFLDFLDLELICHRGSLLQVLLAVRGGWWNLQQPTSSYTGNVVIAPSEMGANCPELNIGKSSLFRGGLRGRSLLLPLRWPLVRLEGATLTNSQVAAVATAAAI</sequence>
<keyword evidence="2" id="KW-1185">Reference proteome</keyword>